<dbReference type="InterPro" id="IPR003961">
    <property type="entry name" value="FN3_dom"/>
</dbReference>
<evidence type="ECO:0000259" key="5">
    <source>
        <dbReference type="PROSITE" id="PS50853"/>
    </source>
</evidence>
<feature type="transmembrane region" description="Helical" evidence="3">
    <location>
        <begin position="3128"/>
        <end position="3152"/>
    </location>
</feature>
<feature type="domain" description="Fibronectin type-III" evidence="5">
    <location>
        <begin position="2383"/>
        <end position="2479"/>
    </location>
</feature>
<feature type="domain" description="Fibronectin type-III" evidence="5">
    <location>
        <begin position="947"/>
        <end position="1072"/>
    </location>
</feature>
<feature type="domain" description="Fibronectin type-III" evidence="5">
    <location>
        <begin position="1946"/>
        <end position="2062"/>
    </location>
</feature>
<organism evidence="6 7">
    <name type="scientific">Prymnesium parvum</name>
    <name type="common">Toxic golden alga</name>
    <dbReference type="NCBI Taxonomy" id="97485"/>
    <lineage>
        <taxon>Eukaryota</taxon>
        <taxon>Haptista</taxon>
        <taxon>Haptophyta</taxon>
        <taxon>Prymnesiophyceae</taxon>
        <taxon>Prymnesiales</taxon>
        <taxon>Prymnesiaceae</taxon>
        <taxon>Prymnesium</taxon>
    </lineage>
</organism>
<feature type="domain" description="Fibronectin type-III" evidence="5">
    <location>
        <begin position="2066"/>
        <end position="2163"/>
    </location>
</feature>
<dbReference type="InterPro" id="IPR050964">
    <property type="entry name" value="Striated_Muscle_Regulatory"/>
</dbReference>
<dbReference type="InterPro" id="IPR013783">
    <property type="entry name" value="Ig-like_fold"/>
</dbReference>
<dbReference type="SMART" id="SM00060">
    <property type="entry name" value="FN3"/>
    <property type="match status" value="20"/>
</dbReference>
<evidence type="ECO:0000256" key="4">
    <source>
        <dbReference type="SAM" id="SignalP"/>
    </source>
</evidence>
<protein>
    <recommendedName>
        <fullName evidence="5">Fibronectin type-III domain-containing protein</fullName>
    </recommendedName>
</protein>
<dbReference type="PROSITE" id="PS50853">
    <property type="entry name" value="FN3"/>
    <property type="match status" value="14"/>
</dbReference>
<feature type="compositionally biased region" description="Polar residues" evidence="2">
    <location>
        <begin position="2579"/>
        <end position="2590"/>
    </location>
</feature>
<sequence>MASRLQLLALLASLLGRADGQVASPSGTSTDAILKTVEVSWTMTAPFDNSCCDFNITVTTTGGQPVLSGGASPAPIVGEYLIRGTQKYKLNVVHLSQLLSLPLCSPLASPPLASPRLRKPPSPPLVLASFARPLHALMLHPAPPPRSRQPHVRSCRGLADYGQSYRVVVKSRNLNTLNFESNQWTVTMSSVSPAIISSLRTENVSLQGRIRIFDWYVPLAHGDPIIRMAIRRSSAVGDFDFEYDYELNCSSLTAYPPCPEPGFARKEPLCFGQNMSCTPGSWVQVELGSDVTPAAPWYIKPTSTYQWKVIAQNSYNGNCRYAPNGGGTDCDGLVQGGWSPPITATQDIATPDDTPGLYINPPEESTQTALFLYWRTPEENGAPVDVYRINCFDNAQYLNDEWRQPTMTMFTDNSTASAAALNTNQSQHPLHLQFTSLTPGTYYTCQISANNSAGGLDESFHYSRFSTRATLPDYPAKVPVDENLACSYTIDSIIGEQFDGGFPSPAMPSMALNVTFTTPRPNRADLVDHGPEYYWIVSDLGTVANITGLPLVNQSYPAEGQHAYATNYSFLIKPYNAQWDNPSADAWTQLNCTTPSFRPAAPNASIITILDRSVTISWLPLSEVEEHGFAVTAFVYQICKGANCAADFAFADNSTDGVWYNHAYMCADGAAVSLVWQPEGCTGGYAAAGSDFTITSLRLAQRDALEPETEYSIVVRAKNALGIGFASEVLTFVTNPVPELPTNTSFLPRELHLVWKEYSPNGVDVPTNHSITLAGTNRSGGAYTFTVYSGPTRGYNFTNLIPGRPYTAYVKAFLPVGGWSGKSETATFWTIPAPPDPVNQPRMYFPRANNQPYPWLKVDGVWLVWDRAFDNGDQVTNYYVRQQALHYPGNTTHPLIVELLGIEKDYKALELESATNYSFSIAAANAYGVGEYGEPLLVTTCNQRPPPPLPGRVIFRNTTTLTIMWDPPYWDNGAPITAYQVEWCFQPYLACSVQRDYYPEVDCTCTNGTAATNTYGLSTLYTDGNGTNGRVFTVSGLRPGLPYAFQVAANNGLNGVERQFCDVDEFSGTGGGKWSRVGNPLYDAFTLADVPEAPETPFLRDAPQPRLINPAWRPPFDGGANLTEFVVYTNASLVPFNLSIGDVGFLGSDLQARLIYTYFNNLVPNTWYEFRVAARNVIGEGEKSPPAYFKTDNDVPDTLTLNDFDANPPRTSSSITVVWRKPEDNGLRITAYELKYRCPSETVPCLPSSSALTLCSNFPSGTCSTASGGPPGLTLNSAICGAPSNTSDCSQTSFQVSNLGSQQSYQYSVRSFNGYTRFGKDGWSAWSAWKSLTTSASKPLVPPVPNTAQVTFKNSSTAILTWPVPTDIELGQTPAINRYRVVVSRTGTVANGFLDIFEGFSEGISYNYTLTDLVPATDYSFEYAAANQNGLGPWSNKTTFTTSNSVPGMPGMPFVANQTNETLVWAFQEAIPNGDPILSYSFEFCTVLNSNETCANPVSASPATLEPLSPGVLTFAQSQVEPGTTVTARVRANNSLGVGPYSLLGSGVTAQRPDAPEAPTKGNSFPGLPTTTALQIAWNEPNSYGTAVLGYELRNRKNGVQIIYAVAADQRQYFVAGLIPAQSYLFDVRALNAFGWSDWSANSSIATQPGAPDTPAPPAYAYLNGSATLTITITPPNDNGAPILKYLIKGASTYLNETDLQLNTTFNFVLPAPCGAFQFQVKAINSEGASAYSALSLASPVTCSGGGGVGGSTLPPPVLTECRGAPFSMTDIIVRWVPGVSESGPTVTPTGYEIKLVPLGANVGEVIQGYGPFFTFYNKTDAKPGTNYSCQVLAVDANGISEYSNVLYASTLPAPPSPPALPPSPPYVIPSPGAPPLPPSQPSAPSMPPPARPPSPGFPPSPPPNLPSPPSPPPPPPPSPFGPPPSPSSPPPAPPVTPPPLSEPGRPQNLKSGPGIRGLPNTTYVHLIWEPPSSTGNLRLTAYEVSVTITDPETSAQDSSVVTLTLSSWLGSPQSGYFIAATSGDTALKPGTSVALGLRACNALGCGLTSSLTLYTGSSVPGLVAVPTLLSVDRASSELRLTLGSGAAYTGGSPITRYDIEYRTSAGDSTLVEGIGTITPPLEWLLTNWEHTRSYWFKARAVNALGVGAWSDELLIDTATPDPPRTPNNVSAIAISTTQINVTWRMPSICKNRCNVTSYPVQLIVGGCVGSCVETVPIVAPRSDCIDSACTATVGGRAPNTVYTITLRASNLGGSSPNSDPAVVVTTFSDVPSTPIPSTVSSMQYAMNASWGVSKDNGQPLLFYQLKACVKPFASQTVSCTVYELAASLFQGVEAKYTISGLASADNITLAIRSNNSLGYSSWASWPSQYYTLGAPGKANMPVVYQPAIPGVPDTSVIHVEWVPPFDYGVPITMYNLFVDGVLVTINAASNSEESCTALPQYLLVDLYPGQTHTFQVAAVNALGSGEASEILSRTTANDVPGRPDPPLLDYSNPAQTVVTMQEVPFTGDAAIASTSPTGGLIYQLEETQAQGAPVVRNATDSECTASLLACTLTSRSRIRSWTYRSRAVNSVGPGPWSTPVTVPSASDSLPSPPEDVEVNSTATDFRITWRTERNLQTANASFIIYLKPSSSRRLQALAPPEEDSSLAFGRRLQTTSQQCRCEVEGSSCCYHVANVNRDCVEQVVNSTLVYFCTFTATGVVPNTQYSVSITAQNSQGQSLSNEQTTTAKPSKPDAPTALETTLAMPSSLSFRWYVPPNRGAAITGYVMSVTSEQERLSWDVDNEELSATFDNVGNVVNPPDATQQYSCATLASAANSGSAKAQGGVINYTLANLAQGVNFVVQVYACNSLGTSDPACICMDSFCESPPFPATCSRTGSIPPHTTGVPDDPAPPVQINGNLTLQPYQPFTVFAKWELPYDNQEVIDNVRLNFSGSISEYAPSVLSTTFAELRPAKQYRVQMQAHNARGWSGWSQLTWFTTLPYTPDAPTAPLCDEERMTHLALAFAIDTPADNGQDILEYQYQVDTGRGSFLDGDPAVFSNFISPAMRTQLISAPVAGGGMTVQCFTPSIAGLVDVECPDYPDFAGVMLPEQVVLVRARARNSIALNGGWGPWSQNSSCTLSAVPPEPFPFIMIIIILVGLVLLILACFWCYYNANKLKVFAPKLRKKIENQEPLAQFVCNDMMPMEEHDPELVMNPVLLARMQLERENERKRKGKAGAKCIKSGGLARLGITCQTQDQEKDPKKTQMAAIDNFLVKSEGVNLNTASGDHSKAKELQKKLAKDMGKSQKAPPGRSTKLPERQPTAGKSMKNLDPNAGGSSVKRSGDSSSAWSEAL</sequence>
<dbReference type="PANTHER" id="PTHR13817:SF73">
    <property type="entry name" value="FIBRONECTIN TYPE-III DOMAIN-CONTAINING PROTEIN"/>
    <property type="match status" value="1"/>
</dbReference>
<feature type="domain" description="Fibronectin type-III" evidence="5">
    <location>
        <begin position="1093"/>
        <end position="1194"/>
    </location>
</feature>
<evidence type="ECO:0000313" key="6">
    <source>
        <dbReference type="EMBL" id="KAL1524777.1"/>
    </source>
</evidence>
<feature type="region of interest" description="Disordered" evidence="2">
    <location>
        <begin position="2715"/>
        <end position="2735"/>
    </location>
</feature>
<keyword evidence="3" id="KW-0472">Membrane</keyword>
<name>A0AB34JV90_PRYPA</name>
<evidence type="ECO:0000313" key="7">
    <source>
        <dbReference type="Proteomes" id="UP001515480"/>
    </source>
</evidence>
<feature type="compositionally biased region" description="Pro residues" evidence="2">
    <location>
        <begin position="1863"/>
        <end position="1942"/>
    </location>
</feature>
<feature type="region of interest" description="Disordered" evidence="2">
    <location>
        <begin position="2573"/>
        <end position="2598"/>
    </location>
</feature>
<feature type="domain" description="Fibronectin type-III" evidence="5">
    <location>
        <begin position="1654"/>
        <end position="1745"/>
    </location>
</feature>
<dbReference type="Pfam" id="PF00041">
    <property type="entry name" value="fn3"/>
    <property type="match status" value="6"/>
</dbReference>
<feature type="domain" description="Fibronectin type-III" evidence="5">
    <location>
        <begin position="1755"/>
        <end position="1854"/>
    </location>
</feature>
<feature type="region of interest" description="Disordered" evidence="2">
    <location>
        <begin position="1863"/>
        <end position="1958"/>
    </location>
</feature>
<feature type="region of interest" description="Disordered" evidence="2">
    <location>
        <begin position="3263"/>
        <end position="3334"/>
    </location>
</feature>
<evidence type="ECO:0000256" key="1">
    <source>
        <dbReference type="ARBA" id="ARBA00022737"/>
    </source>
</evidence>
<feature type="domain" description="Fibronectin type-III" evidence="5">
    <location>
        <begin position="846"/>
        <end position="943"/>
    </location>
</feature>
<feature type="signal peptide" evidence="4">
    <location>
        <begin position="1"/>
        <end position="20"/>
    </location>
</feature>
<feature type="domain" description="Fibronectin type-III" evidence="5">
    <location>
        <begin position="2166"/>
        <end position="2270"/>
    </location>
</feature>
<dbReference type="InterPro" id="IPR036116">
    <property type="entry name" value="FN3_sf"/>
</dbReference>
<evidence type="ECO:0000256" key="3">
    <source>
        <dbReference type="SAM" id="Phobius"/>
    </source>
</evidence>
<dbReference type="PRINTS" id="PR00014">
    <property type="entry name" value="FNTYPEIII"/>
</dbReference>
<dbReference type="Proteomes" id="UP001515480">
    <property type="component" value="Unassembled WGS sequence"/>
</dbReference>
<keyword evidence="4" id="KW-0732">Signal</keyword>
<feature type="domain" description="Fibronectin type-III" evidence="5">
    <location>
        <begin position="737"/>
        <end position="833"/>
    </location>
</feature>
<feature type="domain" description="Fibronectin type-III" evidence="5">
    <location>
        <begin position="2271"/>
        <end position="2375"/>
    </location>
</feature>
<keyword evidence="1" id="KW-0677">Repeat</keyword>
<feature type="compositionally biased region" description="Basic and acidic residues" evidence="2">
    <location>
        <begin position="3268"/>
        <end position="3285"/>
    </location>
</feature>
<keyword evidence="3" id="KW-1133">Transmembrane helix</keyword>
<feature type="chain" id="PRO_5044268858" description="Fibronectin type-III domain-containing protein" evidence="4">
    <location>
        <begin position="21"/>
        <end position="3334"/>
    </location>
</feature>
<keyword evidence="7" id="KW-1185">Reference proteome</keyword>
<feature type="domain" description="Fibronectin type-III" evidence="5">
    <location>
        <begin position="2896"/>
        <end position="2982"/>
    </location>
</feature>
<keyword evidence="3" id="KW-0812">Transmembrane</keyword>
<proteinExistence type="predicted"/>
<dbReference type="PANTHER" id="PTHR13817">
    <property type="entry name" value="TITIN"/>
    <property type="match status" value="1"/>
</dbReference>
<accession>A0AB34JV90</accession>
<gene>
    <name evidence="6" type="ORF">AB1Y20_019659</name>
</gene>
<dbReference type="Gene3D" id="2.60.40.10">
    <property type="entry name" value="Immunoglobulins"/>
    <property type="match status" value="20"/>
</dbReference>
<feature type="domain" description="Fibronectin type-III" evidence="5">
    <location>
        <begin position="1555"/>
        <end position="1650"/>
    </location>
</feature>
<feature type="compositionally biased region" description="Low complexity" evidence="2">
    <location>
        <begin position="3316"/>
        <end position="3328"/>
    </location>
</feature>
<comment type="caution">
    <text evidence="6">The sequence shown here is derived from an EMBL/GenBank/DDBJ whole genome shotgun (WGS) entry which is preliminary data.</text>
</comment>
<dbReference type="EMBL" id="JBGBPQ010000005">
    <property type="protein sequence ID" value="KAL1524777.1"/>
    <property type="molecule type" value="Genomic_DNA"/>
</dbReference>
<evidence type="ECO:0000256" key="2">
    <source>
        <dbReference type="SAM" id="MobiDB-lite"/>
    </source>
</evidence>
<dbReference type="SUPFAM" id="SSF49265">
    <property type="entry name" value="Fibronectin type III"/>
    <property type="match status" value="13"/>
</dbReference>
<feature type="compositionally biased region" description="Polar residues" evidence="2">
    <location>
        <begin position="2715"/>
        <end position="2729"/>
    </location>
</feature>
<dbReference type="CDD" id="cd00063">
    <property type="entry name" value="FN3"/>
    <property type="match status" value="14"/>
</dbReference>
<reference evidence="6 7" key="1">
    <citation type="journal article" date="2024" name="Science">
        <title>Giant polyketide synthase enzymes in the biosynthesis of giant marine polyether toxins.</title>
        <authorList>
            <person name="Fallon T.R."/>
            <person name="Shende V.V."/>
            <person name="Wierzbicki I.H."/>
            <person name="Pendleton A.L."/>
            <person name="Watervoot N.F."/>
            <person name="Auber R.P."/>
            <person name="Gonzalez D.J."/>
            <person name="Wisecaver J.H."/>
            <person name="Moore B.S."/>
        </authorList>
    </citation>
    <scope>NUCLEOTIDE SEQUENCE [LARGE SCALE GENOMIC DNA]</scope>
    <source>
        <strain evidence="6 7">12B1</strain>
    </source>
</reference>
<feature type="domain" description="Fibronectin type-III" evidence="5">
    <location>
        <begin position="1342"/>
        <end position="1445"/>
    </location>
</feature>